<reference evidence="5 6" key="1">
    <citation type="submission" date="2013-09" db="EMBL/GenBank/DDBJ databases">
        <authorList>
            <person name="Durkin A.S."/>
            <person name="Haft D.R."/>
            <person name="McCorrison J."/>
            <person name="Torralba M."/>
            <person name="Gillis M."/>
            <person name="Haft D.H."/>
            <person name="Methe B."/>
            <person name="Sutton G."/>
            <person name="Nelson K.E."/>
        </authorList>
    </citation>
    <scope>NUCLEOTIDE SEQUENCE [LARGE SCALE GENOMIC DNA]</scope>
    <source>
        <strain evidence="5 6">BV3C16-1</strain>
    </source>
</reference>
<keyword evidence="3" id="KW-1133">Transmembrane helix</keyword>
<dbReference type="InterPro" id="IPR027417">
    <property type="entry name" value="P-loop_NTPase"/>
</dbReference>
<protein>
    <submittedName>
        <fullName evidence="5">AAA domain protein</fullName>
    </submittedName>
</protein>
<feature type="region of interest" description="Disordered" evidence="2">
    <location>
        <begin position="370"/>
        <end position="395"/>
    </location>
</feature>
<dbReference type="AlphaFoldDB" id="U7UIT9"/>
<keyword evidence="3" id="KW-0812">Transmembrane</keyword>
<evidence type="ECO:0000256" key="1">
    <source>
        <dbReference type="SAM" id="Coils"/>
    </source>
</evidence>
<evidence type="ECO:0000313" key="6">
    <source>
        <dbReference type="Proteomes" id="UP000017090"/>
    </source>
</evidence>
<dbReference type="OrthoDB" id="9764467at2"/>
<evidence type="ECO:0000256" key="2">
    <source>
        <dbReference type="SAM" id="MobiDB-lite"/>
    </source>
</evidence>
<keyword evidence="1" id="KW-0175">Coiled coil</keyword>
<feature type="coiled-coil region" evidence="1">
    <location>
        <begin position="674"/>
        <end position="701"/>
    </location>
</feature>
<feature type="transmembrane region" description="Helical" evidence="3">
    <location>
        <begin position="464"/>
        <end position="482"/>
    </location>
</feature>
<dbReference type="eggNOG" id="COG4717">
    <property type="taxonomic scope" value="Bacteria"/>
</dbReference>
<proteinExistence type="predicted"/>
<evidence type="ECO:0000313" key="5">
    <source>
        <dbReference type="EMBL" id="ERT59206.1"/>
    </source>
</evidence>
<dbReference type="SUPFAM" id="SSF52540">
    <property type="entry name" value="P-loop containing nucleoside triphosphate hydrolases"/>
    <property type="match status" value="1"/>
</dbReference>
<dbReference type="RefSeq" id="WP_023053833.1">
    <property type="nucleotide sequence ID" value="NZ_AWXA01000037.1"/>
</dbReference>
<dbReference type="Proteomes" id="UP000017090">
    <property type="component" value="Unassembled WGS sequence"/>
</dbReference>
<dbReference type="STRING" id="1111454.HMPREF1250_1466"/>
<dbReference type="Gene3D" id="3.40.50.300">
    <property type="entry name" value="P-loop containing nucleotide triphosphate hydrolases"/>
    <property type="match status" value="2"/>
</dbReference>
<evidence type="ECO:0000259" key="4">
    <source>
        <dbReference type="Pfam" id="PF13514"/>
    </source>
</evidence>
<gene>
    <name evidence="5" type="ORF">HMPREF1250_1466</name>
</gene>
<organism evidence="5 6">
    <name type="scientific">Megasphaera vaginalis</name>
    <name type="common">ex Srinivasan et al. 2021</name>
    <dbReference type="NCBI Taxonomy" id="1111454"/>
    <lineage>
        <taxon>Bacteria</taxon>
        <taxon>Bacillati</taxon>
        <taxon>Bacillota</taxon>
        <taxon>Negativicutes</taxon>
        <taxon>Veillonellales</taxon>
        <taxon>Veillonellaceae</taxon>
        <taxon>Megasphaera</taxon>
    </lineage>
</organism>
<dbReference type="eggNOG" id="COG0419">
    <property type="taxonomic scope" value="Bacteria"/>
</dbReference>
<dbReference type="Pfam" id="PF13514">
    <property type="entry name" value="AAA_27"/>
    <property type="match status" value="1"/>
</dbReference>
<dbReference type="InterPro" id="IPR038734">
    <property type="entry name" value="YhaN_AAA"/>
</dbReference>
<accession>U7UIT9</accession>
<comment type="caution">
    <text evidence="5">The sequence shown here is derived from an EMBL/GenBank/DDBJ whole genome shotgun (WGS) entry which is preliminary data.</text>
</comment>
<dbReference type="PANTHER" id="PTHR41259">
    <property type="entry name" value="DOUBLE-STRAND BREAK REPAIR RAD50 ATPASE, PUTATIVE-RELATED"/>
    <property type="match status" value="1"/>
</dbReference>
<dbReference type="PATRIC" id="fig|1111454.3.peg.1386"/>
<feature type="transmembrane region" description="Helical" evidence="3">
    <location>
        <begin position="437"/>
        <end position="457"/>
    </location>
</feature>
<keyword evidence="6" id="KW-1185">Reference proteome</keyword>
<keyword evidence="3" id="KW-0472">Membrane</keyword>
<name>U7UIT9_9FIRM</name>
<dbReference type="EMBL" id="AWXA01000037">
    <property type="protein sequence ID" value="ERT59206.1"/>
    <property type="molecule type" value="Genomic_DNA"/>
</dbReference>
<evidence type="ECO:0000256" key="3">
    <source>
        <dbReference type="SAM" id="Phobius"/>
    </source>
</evidence>
<dbReference type="PANTHER" id="PTHR41259:SF1">
    <property type="entry name" value="DOUBLE-STRAND BREAK REPAIR RAD50 ATPASE, PUTATIVE-RELATED"/>
    <property type="match status" value="1"/>
</dbReference>
<feature type="domain" description="YhaN AAA" evidence="4">
    <location>
        <begin position="1"/>
        <end position="188"/>
    </location>
</feature>
<sequence>MKIVQMNLDDFGIYHQVEWNPPQRGLIVLHGQNESGKTTLMKYVRSMLFGYLRGNWRGYFGHMDICREDGSSYRIYRNEKESYITDGATVFHEEPSVLWWHGLDRNAYDQIFAIGLEDLQGFGILANETVRSHFFSMEGGIRMSVIRRDLLRRMNDLFVASPQGKKPINLLLAAQQDIDKKIEALAYDEEEFARLQAEERKTHVDARTVRVAVEEARQQLERIAMPLAAWEVYQRGCDAWEHMQSLADVAQFPADGAQRWRELEDKVNEFDLEITGMKQGLRTKSAFREEWHRWLSGSEQIEELHRQAAAWRETAQRVNDSEDAAVDRAFASSRLAETLRLWSGSATIPKAVDWQQAETLARKLHSVAQEQEKWRAAEPKPMGSAQPASDAAERTADGWQETGRHMEKIRQLLTVRQQTAEKLAWLQEGMAGTSHTYLALSVLFVLVAAVFGLLIALAAIDMRLGGCGVAASLLLAGIAAVYQGKRRGRVPQEEQRLSAALAACDRELSGLAAAEGIALQPTAAAAAWDEALDDLRRRYLDWHTRESRVSWEREQHVMYTALQQEWQERGRHWREEAARLDREWREWQQGSGFIHLKPADLTAAATNWRQWQALADEERHWQETKGALNQELVYYRDNGEQLFQLLGIRKECTPETTEELYRQWQQIRVQAEVAKEQDRQQEERQEQIDRLEKEKEIRRQQMGYLMEQTGAATAGEFRSKVLRYKQFRQYAEIHEQSETHLRLIAKNPAELAELRRELKVHEPKFWNEECAFYERKAAEGEQKLAAIAERRGVIVERLSRMARNDSAARLLQDKENGAAELERLVDDWLTDVFAAHILEAAQAYYERVRQPLIISRAGEYLERMTQGRYTLQASFDGHQLFAVDNTQRRVPEKQWSSGLGDQIYLAIRISLAEAFAKQIEPLPLILDDVFVRFDEVRQKEALSFLADLAAEKQLFLFTCSAETQRLARDIAAERAGAVHLFEIEKGTIKVGS</sequence>